<keyword evidence="3" id="KW-1133">Transmembrane helix</keyword>
<dbReference type="SMART" id="SM00304">
    <property type="entry name" value="HAMP"/>
    <property type="match status" value="2"/>
</dbReference>
<evidence type="ECO:0000259" key="5">
    <source>
        <dbReference type="PROSITE" id="PS50885"/>
    </source>
</evidence>
<dbReference type="InterPro" id="IPR004090">
    <property type="entry name" value="Chemotax_Me-accpt_rcpt"/>
</dbReference>
<dbReference type="SUPFAM" id="SSF58104">
    <property type="entry name" value="Methyl-accepting chemotaxis protein (MCP) signaling domain"/>
    <property type="match status" value="1"/>
</dbReference>
<dbReference type="Gene3D" id="1.10.287.950">
    <property type="entry name" value="Methyl-accepting chemotaxis protein"/>
    <property type="match status" value="1"/>
</dbReference>
<dbReference type="InterPro" id="IPR003660">
    <property type="entry name" value="HAMP_dom"/>
</dbReference>
<dbReference type="PANTHER" id="PTHR32089">
    <property type="entry name" value="METHYL-ACCEPTING CHEMOTAXIS PROTEIN MCPB"/>
    <property type="match status" value="1"/>
</dbReference>
<dbReference type="PANTHER" id="PTHR32089:SF120">
    <property type="entry name" value="METHYL-ACCEPTING CHEMOTAXIS PROTEIN TLPQ"/>
    <property type="match status" value="1"/>
</dbReference>
<dbReference type="EMBL" id="UOFG01000244">
    <property type="protein sequence ID" value="VAW65138.1"/>
    <property type="molecule type" value="Genomic_DNA"/>
</dbReference>
<dbReference type="Pfam" id="PF00015">
    <property type="entry name" value="MCPsignal"/>
    <property type="match status" value="1"/>
</dbReference>
<dbReference type="PROSITE" id="PS50111">
    <property type="entry name" value="CHEMOTAXIS_TRANSDUC_2"/>
    <property type="match status" value="1"/>
</dbReference>
<feature type="transmembrane region" description="Helical" evidence="3">
    <location>
        <begin position="12"/>
        <end position="32"/>
    </location>
</feature>
<protein>
    <submittedName>
        <fullName evidence="6">Methyl-accepting chemotaxis sensor/transducer protein</fullName>
    </submittedName>
</protein>
<dbReference type="CDD" id="cd11386">
    <property type="entry name" value="MCP_signal"/>
    <property type="match status" value="1"/>
</dbReference>
<dbReference type="SMART" id="SM00283">
    <property type="entry name" value="MA"/>
    <property type="match status" value="1"/>
</dbReference>
<evidence type="ECO:0000313" key="6">
    <source>
        <dbReference type="EMBL" id="VAW65138.1"/>
    </source>
</evidence>
<evidence type="ECO:0000256" key="2">
    <source>
        <dbReference type="ARBA" id="ARBA00029447"/>
    </source>
</evidence>
<keyword evidence="3" id="KW-0472">Membrane</keyword>
<dbReference type="PROSITE" id="PS50885">
    <property type="entry name" value="HAMP"/>
    <property type="match status" value="1"/>
</dbReference>
<keyword evidence="3" id="KW-0812">Transmembrane</keyword>
<dbReference type="PRINTS" id="PR00260">
    <property type="entry name" value="CHEMTRNSDUCR"/>
</dbReference>
<proteinExistence type="inferred from homology"/>
<name>A0A3B0XA61_9ZZZZ</name>
<dbReference type="FunFam" id="1.10.287.950:FF:000001">
    <property type="entry name" value="Methyl-accepting chemotaxis sensory transducer"/>
    <property type="match status" value="1"/>
</dbReference>
<dbReference type="InterPro" id="IPR004089">
    <property type="entry name" value="MCPsignal_dom"/>
</dbReference>
<dbReference type="Pfam" id="PF00672">
    <property type="entry name" value="HAMP"/>
    <property type="match status" value="1"/>
</dbReference>
<feature type="domain" description="Methyl-accepting transducer" evidence="4">
    <location>
        <begin position="267"/>
        <end position="503"/>
    </location>
</feature>
<accession>A0A3B0XA61</accession>
<dbReference type="GO" id="GO:0004888">
    <property type="term" value="F:transmembrane signaling receptor activity"/>
    <property type="evidence" value="ECO:0007669"/>
    <property type="project" value="InterPro"/>
</dbReference>
<dbReference type="GO" id="GO:0006935">
    <property type="term" value="P:chemotaxis"/>
    <property type="evidence" value="ECO:0007669"/>
    <property type="project" value="InterPro"/>
</dbReference>
<reference evidence="6" key="1">
    <citation type="submission" date="2018-06" db="EMBL/GenBank/DDBJ databases">
        <authorList>
            <person name="Zhirakovskaya E."/>
        </authorList>
    </citation>
    <scope>NUCLEOTIDE SEQUENCE</scope>
</reference>
<keyword evidence="1" id="KW-0807">Transducer</keyword>
<dbReference type="AlphaFoldDB" id="A0A3B0XA61"/>
<evidence type="ECO:0000256" key="3">
    <source>
        <dbReference type="SAM" id="Phobius"/>
    </source>
</evidence>
<comment type="similarity">
    <text evidence="2">Belongs to the methyl-accepting chemotaxis (MCP) protein family.</text>
</comment>
<sequence length="539" mass="57845">MSWFHSISIRYKILFIVVLSILGFIFNLAYSYQVTSQNTLRLNDVSGVYYPTLELLDTNIVRFDNVKEALNGAGGSGEMDFIDDADELILKMNEDFDRIVEIDDKLMNDIKNLKSLLKSYYSTARELTVGMVDGNIAQTRAAALVKLMQVQFKKTSKSLGGLRQSVHQLFTEKLQQTNNSSEFALKVGMSSGILIALVVVASGVFISNAVTRNINTVVKSLEKMASGEGDLTRRLESEGDDEIGQLVTQFNGFVEKLQGIIEHIMGSMTQLAAAAEEMSLVSENANQSSSQQQSEVNQVATAMNEMSATVQEVASNASHAAQAAQDASSQAGEGLGVVDHTISSINALASAVEEAATVINQLESDTGNIGVVLEVIRGISEQTNLLALNAAIEAARAGEQGRGFAVVADEVRTLASRTQQSTLEIQSMIESLQTGSTRAVEVMNKGKEQAVVSVGHAQKAGESLHGITQAVSSISDMNTQIATAAEEQTAVAEEINQNIVNISQLGEQTVSGAQQTSTASEELARLSNELQMMVGQFKV</sequence>
<evidence type="ECO:0000256" key="1">
    <source>
        <dbReference type="ARBA" id="ARBA00023224"/>
    </source>
</evidence>
<feature type="domain" description="HAMP" evidence="5">
    <location>
        <begin position="208"/>
        <end position="262"/>
    </location>
</feature>
<dbReference type="GO" id="GO:0016020">
    <property type="term" value="C:membrane"/>
    <property type="evidence" value="ECO:0007669"/>
    <property type="project" value="InterPro"/>
</dbReference>
<dbReference type="GO" id="GO:0007165">
    <property type="term" value="P:signal transduction"/>
    <property type="evidence" value="ECO:0007669"/>
    <property type="project" value="UniProtKB-KW"/>
</dbReference>
<evidence type="ECO:0000259" key="4">
    <source>
        <dbReference type="PROSITE" id="PS50111"/>
    </source>
</evidence>
<dbReference type="CDD" id="cd06225">
    <property type="entry name" value="HAMP"/>
    <property type="match status" value="1"/>
</dbReference>
<organism evidence="6">
    <name type="scientific">hydrothermal vent metagenome</name>
    <dbReference type="NCBI Taxonomy" id="652676"/>
    <lineage>
        <taxon>unclassified sequences</taxon>
        <taxon>metagenomes</taxon>
        <taxon>ecological metagenomes</taxon>
    </lineage>
</organism>
<gene>
    <name evidence="6" type="ORF">MNBD_GAMMA11-2132</name>
</gene>